<reference evidence="1" key="1">
    <citation type="submission" date="2019-03" db="EMBL/GenBank/DDBJ databases">
        <title>Single cell metagenomics reveals metabolic interactions within the superorganism composed of flagellate Streblomastix strix and complex community of Bacteroidetes bacteria on its surface.</title>
        <authorList>
            <person name="Treitli S.C."/>
            <person name="Kolisko M."/>
            <person name="Husnik F."/>
            <person name="Keeling P."/>
            <person name="Hampl V."/>
        </authorList>
    </citation>
    <scope>NUCLEOTIDE SEQUENCE</scope>
    <source>
        <strain evidence="1">STM</strain>
    </source>
</reference>
<sequence length="30" mass="3181">KSFPDDFIFVGGSTFVVGDLLSSYATPLSI</sequence>
<evidence type="ECO:0000313" key="1">
    <source>
        <dbReference type="EMBL" id="KAA6307734.1"/>
    </source>
</evidence>
<accession>A0A5J4PGJ1</accession>
<dbReference type="EMBL" id="SNRY01008958">
    <property type="protein sequence ID" value="KAA6307734.1"/>
    <property type="molecule type" value="Genomic_DNA"/>
</dbReference>
<proteinExistence type="predicted"/>
<dbReference type="AlphaFoldDB" id="A0A5J4PGJ1"/>
<organism evidence="1">
    <name type="scientific">termite gut metagenome</name>
    <dbReference type="NCBI Taxonomy" id="433724"/>
    <lineage>
        <taxon>unclassified sequences</taxon>
        <taxon>metagenomes</taxon>
        <taxon>organismal metagenomes</taxon>
    </lineage>
</organism>
<name>A0A5J4PGJ1_9ZZZZ</name>
<gene>
    <name evidence="1" type="ORF">EZS27_040595</name>
</gene>
<protein>
    <submittedName>
        <fullName evidence="1">Bifunctional protein FolC</fullName>
    </submittedName>
</protein>
<comment type="caution">
    <text evidence="1">The sequence shown here is derived from an EMBL/GenBank/DDBJ whole genome shotgun (WGS) entry which is preliminary data.</text>
</comment>
<feature type="non-terminal residue" evidence="1">
    <location>
        <position position="1"/>
    </location>
</feature>